<evidence type="ECO:0000313" key="3">
    <source>
        <dbReference type="Proteomes" id="UP001284771"/>
    </source>
</evidence>
<proteinExistence type="predicted"/>
<name>A0ABU4J2C7_9BACI</name>
<organism evidence="2 3">
    <name type="scientific">Priestia flexa</name>
    <dbReference type="NCBI Taxonomy" id="86664"/>
    <lineage>
        <taxon>Bacteria</taxon>
        <taxon>Bacillati</taxon>
        <taxon>Bacillota</taxon>
        <taxon>Bacilli</taxon>
        <taxon>Bacillales</taxon>
        <taxon>Bacillaceae</taxon>
        <taxon>Priestia</taxon>
    </lineage>
</organism>
<feature type="coiled-coil region" evidence="1">
    <location>
        <begin position="51"/>
        <end position="78"/>
    </location>
</feature>
<protein>
    <submittedName>
        <fullName evidence="2">Uncharacterized protein</fullName>
    </submittedName>
</protein>
<reference evidence="3" key="1">
    <citation type="submission" date="2023-07" db="EMBL/GenBank/DDBJ databases">
        <title>Draft genomic sequences of Priestia flexa CCM isolated from the soil of an abandoned mine contaminated by free cyanide in the high Andean zone of Tacna, Peru.</title>
        <authorList>
            <person name="Caceda Quiroz C.J."/>
            <person name="Maraza Chooque G.J."/>
            <person name="Fora Quispe G.L."/>
            <person name="Carpio Mamani M."/>
        </authorList>
    </citation>
    <scope>NUCLEOTIDE SEQUENCE [LARGE SCALE GENOMIC DNA]</scope>
    <source>
        <strain evidence="3">CCM</strain>
    </source>
</reference>
<gene>
    <name evidence="2" type="ORF">RIB56_03260</name>
</gene>
<evidence type="ECO:0000256" key="1">
    <source>
        <dbReference type="SAM" id="Coils"/>
    </source>
</evidence>
<evidence type="ECO:0000313" key="2">
    <source>
        <dbReference type="EMBL" id="MDW8515139.1"/>
    </source>
</evidence>
<accession>A0ABU4J2C7</accession>
<dbReference type="RefSeq" id="WP_318757227.1">
    <property type="nucleotide sequence ID" value="NZ_JAWUZT010000005.1"/>
</dbReference>
<comment type="caution">
    <text evidence="2">The sequence shown here is derived from an EMBL/GenBank/DDBJ whole genome shotgun (WGS) entry which is preliminary data.</text>
</comment>
<dbReference type="EMBL" id="JAWUZT010000005">
    <property type="protein sequence ID" value="MDW8515139.1"/>
    <property type="molecule type" value="Genomic_DNA"/>
</dbReference>
<dbReference type="Proteomes" id="UP001284771">
    <property type="component" value="Unassembled WGS sequence"/>
</dbReference>
<sequence length="79" mass="9442">MKEIIGKIEDVSEVLESAFTNKKVFYEMKSHDSNGELKEIFSREKYLEFLIDVAIQDLEFILEKMEEKEKRKQNLKLVK</sequence>
<keyword evidence="3" id="KW-1185">Reference proteome</keyword>
<keyword evidence="1" id="KW-0175">Coiled coil</keyword>